<dbReference type="AlphaFoldDB" id="A0AAN5CWY9"/>
<accession>A0AAN5CWY9</accession>
<comment type="caution">
    <text evidence="1">The sequence shown here is derived from an EMBL/GenBank/DDBJ whole genome shotgun (WGS) entry which is preliminary data.</text>
</comment>
<feature type="non-terminal residue" evidence="1">
    <location>
        <position position="1"/>
    </location>
</feature>
<organism evidence="1 2">
    <name type="scientific">Pristionchus mayeri</name>
    <dbReference type="NCBI Taxonomy" id="1317129"/>
    <lineage>
        <taxon>Eukaryota</taxon>
        <taxon>Metazoa</taxon>
        <taxon>Ecdysozoa</taxon>
        <taxon>Nematoda</taxon>
        <taxon>Chromadorea</taxon>
        <taxon>Rhabditida</taxon>
        <taxon>Rhabditina</taxon>
        <taxon>Diplogasteromorpha</taxon>
        <taxon>Diplogasteroidea</taxon>
        <taxon>Neodiplogasteridae</taxon>
        <taxon>Pristionchus</taxon>
    </lineage>
</organism>
<evidence type="ECO:0000313" key="1">
    <source>
        <dbReference type="EMBL" id="GMR51835.1"/>
    </source>
</evidence>
<sequence>EFRPLSTIICRVRSTLDDICLFDLRERIVKRLEIHAPWLPSCPLYAMCHSINHDGKYCSTERGGPLVRRRGLRRPTDPPYSDHVVVVPLAGILRLEELASYRVLAMIPRDQRYHLLKSGIVSTPKLLKYLGREPYS</sequence>
<keyword evidence="2" id="KW-1185">Reference proteome</keyword>
<feature type="non-terminal residue" evidence="1">
    <location>
        <position position="136"/>
    </location>
</feature>
<dbReference type="Proteomes" id="UP001328107">
    <property type="component" value="Unassembled WGS sequence"/>
</dbReference>
<name>A0AAN5CWY9_9BILA</name>
<gene>
    <name evidence="1" type="ORF">PMAYCL1PPCAC_22030</name>
</gene>
<reference evidence="2" key="1">
    <citation type="submission" date="2022-10" db="EMBL/GenBank/DDBJ databases">
        <title>Genome assembly of Pristionchus species.</title>
        <authorList>
            <person name="Yoshida K."/>
            <person name="Sommer R.J."/>
        </authorList>
    </citation>
    <scope>NUCLEOTIDE SEQUENCE [LARGE SCALE GENOMIC DNA]</scope>
    <source>
        <strain evidence="2">RS5460</strain>
    </source>
</reference>
<evidence type="ECO:0000313" key="2">
    <source>
        <dbReference type="Proteomes" id="UP001328107"/>
    </source>
</evidence>
<protein>
    <submittedName>
        <fullName evidence="1">Uncharacterized protein</fullName>
    </submittedName>
</protein>
<dbReference type="EMBL" id="BTRK01000005">
    <property type="protein sequence ID" value="GMR51835.1"/>
    <property type="molecule type" value="Genomic_DNA"/>
</dbReference>
<proteinExistence type="predicted"/>